<dbReference type="Proteomes" id="UP000183952">
    <property type="component" value="Unassembled WGS sequence"/>
</dbReference>
<sequence length="368" mass="42783">MYIKDMNLINFRNYKNQYISLNKYVNVFVGDNAQGKTNIIEAIYMCSIGKSYRTSSDKELINWEAQEAYVDLKVIKHPIDKRIQLKIFKQGIKGVNINSIKVNKLSELIGVLNVIIFSPEDLKIIKESPSYRRRFLDIEISKIDGKYFYNLGQFKKVLSERNMVLKKIKDKELLDVYDTQLSEIGAYIVKKRIEYIDLINKMSQEIHGEITENREQIHFEYVTNIFKINENDENIIRDKMYKALVKNRVKDIEYRITSVGPHRDDFDIEINNVNTRVYGSQGQQRTAVLTLKFSSLKIIKSLTGEYPVLLLDDVLSELDVTRQKYILNSINDVQTIITCTGINSIREYVNLNNCAIFNVSSGNISKHC</sequence>
<comment type="similarity">
    <text evidence="2 12 13">Belongs to the RecF family.</text>
</comment>
<gene>
    <name evidence="12" type="primary">recF</name>
    <name evidence="15" type="ORF">SAMN02745248_01073</name>
</gene>
<comment type="subcellular location">
    <subcellularLocation>
        <location evidence="1 12 13">Cytoplasm</location>
    </subcellularLocation>
</comment>
<dbReference type="GO" id="GO:0006302">
    <property type="term" value="P:double-strand break repair"/>
    <property type="evidence" value="ECO:0007669"/>
    <property type="project" value="TreeGrafter"/>
</dbReference>
<evidence type="ECO:0000256" key="6">
    <source>
        <dbReference type="ARBA" id="ARBA00022741"/>
    </source>
</evidence>
<evidence type="ECO:0000256" key="3">
    <source>
        <dbReference type="ARBA" id="ARBA00020170"/>
    </source>
</evidence>
<keyword evidence="8 12" id="KW-0067">ATP-binding</keyword>
<keyword evidence="16" id="KW-1185">Reference proteome</keyword>
<evidence type="ECO:0000313" key="15">
    <source>
        <dbReference type="EMBL" id="SHJ84729.1"/>
    </source>
</evidence>
<evidence type="ECO:0000259" key="14">
    <source>
        <dbReference type="Pfam" id="PF02463"/>
    </source>
</evidence>
<evidence type="ECO:0000256" key="13">
    <source>
        <dbReference type="RuleBase" id="RU000578"/>
    </source>
</evidence>
<dbReference type="NCBIfam" id="TIGR00611">
    <property type="entry name" value="recf"/>
    <property type="match status" value="1"/>
</dbReference>
<dbReference type="PANTHER" id="PTHR32182:SF0">
    <property type="entry name" value="DNA REPLICATION AND REPAIR PROTEIN RECF"/>
    <property type="match status" value="1"/>
</dbReference>
<dbReference type="GO" id="GO:0000731">
    <property type="term" value="P:DNA synthesis involved in DNA repair"/>
    <property type="evidence" value="ECO:0007669"/>
    <property type="project" value="TreeGrafter"/>
</dbReference>
<evidence type="ECO:0000256" key="12">
    <source>
        <dbReference type="HAMAP-Rule" id="MF_00365"/>
    </source>
</evidence>
<dbReference type="InterPro" id="IPR001238">
    <property type="entry name" value="DNA-binding_RecF"/>
</dbReference>
<dbReference type="AlphaFoldDB" id="A0A1M6MMQ3"/>
<dbReference type="OrthoDB" id="9803889at2"/>
<evidence type="ECO:0000256" key="10">
    <source>
        <dbReference type="ARBA" id="ARBA00023204"/>
    </source>
</evidence>
<keyword evidence="6 12" id="KW-0547">Nucleotide-binding</keyword>
<evidence type="ECO:0000256" key="2">
    <source>
        <dbReference type="ARBA" id="ARBA00008016"/>
    </source>
</evidence>
<dbReference type="CDD" id="cd03242">
    <property type="entry name" value="ABC_RecF"/>
    <property type="match status" value="1"/>
</dbReference>
<dbReference type="InterPro" id="IPR027417">
    <property type="entry name" value="P-loop_NTPase"/>
</dbReference>
<name>A0A1M6MMQ3_9CLOT</name>
<comment type="function">
    <text evidence="12 13">The RecF protein is involved in DNA metabolism; it is required for DNA replication and normal SOS inducibility. RecF binds preferentially to single-stranded, linear DNA. It also seems to bind ATP.</text>
</comment>
<dbReference type="Pfam" id="PF02463">
    <property type="entry name" value="SMC_N"/>
    <property type="match status" value="1"/>
</dbReference>
<keyword evidence="5 12" id="KW-0235">DNA replication</keyword>
<keyword evidence="7 12" id="KW-0227">DNA damage</keyword>
<evidence type="ECO:0000256" key="7">
    <source>
        <dbReference type="ARBA" id="ARBA00022763"/>
    </source>
</evidence>
<feature type="binding site" evidence="12">
    <location>
        <begin position="30"/>
        <end position="37"/>
    </location>
    <ligand>
        <name>ATP</name>
        <dbReference type="ChEBI" id="CHEBI:30616"/>
    </ligand>
</feature>
<reference evidence="15 16" key="1">
    <citation type="submission" date="2016-11" db="EMBL/GenBank/DDBJ databases">
        <authorList>
            <person name="Jaros S."/>
            <person name="Januszkiewicz K."/>
            <person name="Wedrychowicz H."/>
        </authorList>
    </citation>
    <scope>NUCLEOTIDE SEQUENCE [LARGE SCALE GENOMIC DNA]</scope>
    <source>
        <strain evidence="15 16">DSM 3090</strain>
    </source>
</reference>
<protein>
    <recommendedName>
        <fullName evidence="3 12">DNA replication and repair protein RecF</fullName>
    </recommendedName>
</protein>
<evidence type="ECO:0000256" key="5">
    <source>
        <dbReference type="ARBA" id="ARBA00022705"/>
    </source>
</evidence>
<dbReference type="GO" id="GO:0006260">
    <property type="term" value="P:DNA replication"/>
    <property type="evidence" value="ECO:0007669"/>
    <property type="project" value="UniProtKB-UniRule"/>
</dbReference>
<feature type="domain" description="RecF/RecN/SMC N-terminal" evidence="14">
    <location>
        <begin position="2"/>
        <end position="341"/>
    </location>
</feature>
<proteinExistence type="inferred from homology"/>
<evidence type="ECO:0000256" key="9">
    <source>
        <dbReference type="ARBA" id="ARBA00023125"/>
    </source>
</evidence>
<keyword evidence="4 12" id="KW-0963">Cytoplasm</keyword>
<keyword evidence="9 12" id="KW-0238">DNA-binding</keyword>
<dbReference type="SUPFAM" id="SSF52540">
    <property type="entry name" value="P-loop containing nucleoside triphosphate hydrolases"/>
    <property type="match status" value="1"/>
</dbReference>
<dbReference type="GO" id="GO:0005737">
    <property type="term" value="C:cytoplasm"/>
    <property type="evidence" value="ECO:0007669"/>
    <property type="project" value="UniProtKB-SubCell"/>
</dbReference>
<evidence type="ECO:0000256" key="11">
    <source>
        <dbReference type="ARBA" id="ARBA00023236"/>
    </source>
</evidence>
<dbReference type="PANTHER" id="PTHR32182">
    <property type="entry name" value="DNA REPLICATION AND REPAIR PROTEIN RECF"/>
    <property type="match status" value="1"/>
</dbReference>
<evidence type="ECO:0000256" key="1">
    <source>
        <dbReference type="ARBA" id="ARBA00004496"/>
    </source>
</evidence>
<evidence type="ECO:0000256" key="4">
    <source>
        <dbReference type="ARBA" id="ARBA00022490"/>
    </source>
</evidence>
<evidence type="ECO:0000256" key="8">
    <source>
        <dbReference type="ARBA" id="ARBA00022840"/>
    </source>
</evidence>
<dbReference type="InterPro" id="IPR018078">
    <property type="entry name" value="DNA-binding_RecF_CS"/>
</dbReference>
<dbReference type="GO" id="GO:0005524">
    <property type="term" value="F:ATP binding"/>
    <property type="evidence" value="ECO:0007669"/>
    <property type="project" value="UniProtKB-UniRule"/>
</dbReference>
<keyword evidence="11 12" id="KW-0742">SOS response</keyword>
<dbReference type="PROSITE" id="PS00618">
    <property type="entry name" value="RECF_2"/>
    <property type="match status" value="1"/>
</dbReference>
<dbReference type="HAMAP" id="MF_00365">
    <property type="entry name" value="RecF"/>
    <property type="match status" value="1"/>
</dbReference>
<dbReference type="InterPro" id="IPR003395">
    <property type="entry name" value="RecF/RecN/SMC_N"/>
</dbReference>
<organism evidence="15 16">
    <name type="scientific">Hathewaya proteolytica DSM 3090</name>
    <dbReference type="NCBI Taxonomy" id="1121331"/>
    <lineage>
        <taxon>Bacteria</taxon>
        <taxon>Bacillati</taxon>
        <taxon>Bacillota</taxon>
        <taxon>Clostridia</taxon>
        <taxon>Eubacteriales</taxon>
        <taxon>Clostridiaceae</taxon>
        <taxon>Hathewaya</taxon>
    </lineage>
</organism>
<accession>A0A1M6MMQ3</accession>
<dbReference type="Gene3D" id="1.20.1050.90">
    <property type="entry name" value="RecF/RecN/SMC, N-terminal domain"/>
    <property type="match status" value="1"/>
</dbReference>
<dbReference type="GO" id="GO:0009432">
    <property type="term" value="P:SOS response"/>
    <property type="evidence" value="ECO:0007669"/>
    <property type="project" value="UniProtKB-UniRule"/>
</dbReference>
<evidence type="ECO:0000313" key="16">
    <source>
        <dbReference type="Proteomes" id="UP000183952"/>
    </source>
</evidence>
<dbReference type="RefSeq" id="WP_072903111.1">
    <property type="nucleotide sequence ID" value="NZ_FRAD01000008.1"/>
</dbReference>
<dbReference type="GO" id="GO:0003697">
    <property type="term" value="F:single-stranded DNA binding"/>
    <property type="evidence" value="ECO:0007669"/>
    <property type="project" value="UniProtKB-UniRule"/>
</dbReference>
<dbReference type="PROSITE" id="PS00617">
    <property type="entry name" value="RECF_1"/>
    <property type="match status" value="1"/>
</dbReference>
<dbReference type="EMBL" id="FRAD01000008">
    <property type="protein sequence ID" value="SHJ84729.1"/>
    <property type="molecule type" value="Genomic_DNA"/>
</dbReference>
<keyword evidence="10 12" id="KW-0234">DNA repair</keyword>
<dbReference type="InterPro" id="IPR042174">
    <property type="entry name" value="RecF_2"/>
</dbReference>
<dbReference type="STRING" id="1121331.SAMN02745248_01073"/>
<dbReference type="Gene3D" id="3.40.50.300">
    <property type="entry name" value="P-loop containing nucleotide triphosphate hydrolases"/>
    <property type="match status" value="1"/>
</dbReference>